<reference evidence="2" key="1">
    <citation type="submission" date="2023-03" db="EMBL/GenBank/DDBJ databases">
        <title>Massive genome expansion in bonnet fungi (Mycena s.s.) driven by repeated elements and novel gene families across ecological guilds.</title>
        <authorList>
            <consortium name="Lawrence Berkeley National Laboratory"/>
            <person name="Harder C.B."/>
            <person name="Miyauchi S."/>
            <person name="Viragh M."/>
            <person name="Kuo A."/>
            <person name="Thoen E."/>
            <person name="Andreopoulos B."/>
            <person name="Lu D."/>
            <person name="Skrede I."/>
            <person name="Drula E."/>
            <person name="Henrissat B."/>
            <person name="Morin E."/>
            <person name="Kohler A."/>
            <person name="Barry K."/>
            <person name="LaButti K."/>
            <person name="Morin E."/>
            <person name="Salamov A."/>
            <person name="Lipzen A."/>
            <person name="Mereny Z."/>
            <person name="Hegedus B."/>
            <person name="Baldrian P."/>
            <person name="Stursova M."/>
            <person name="Weitz H."/>
            <person name="Taylor A."/>
            <person name="Grigoriev I.V."/>
            <person name="Nagy L.G."/>
            <person name="Martin F."/>
            <person name="Kauserud H."/>
        </authorList>
    </citation>
    <scope>NUCLEOTIDE SEQUENCE</scope>
    <source>
        <strain evidence="2">CBHHK182m</strain>
    </source>
</reference>
<name>A0AAD7H3D8_9AGAR</name>
<organism evidence="2 3">
    <name type="scientific">Mycena metata</name>
    <dbReference type="NCBI Taxonomy" id="1033252"/>
    <lineage>
        <taxon>Eukaryota</taxon>
        <taxon>Fungi</taxon>
        <taxon>Dikarya</taxon>
        <taxon>Basidiomycota</taxon>
        <taxon>Agaricomycotina</taxon>
        <taxon>Agaricomycetes</taxon>
        <taxon>Agaricomycetidae</taxon>
        <taxon>Agaricales</taxon>
        <taxon>Marasmiineae</taxon>
        <taxon>Mycenaceae</taxon>
        <taxon>Mycena</taxon>
    </lineage>
</organism>
<feature type="compositionally biased region" description="Basic and acidic residues" evidence="1">
    <location>
        <begin position="155"/>
        <end position="178"/>
    </location>
</feature>
<evidence type="ECO:0000313" key="3">
    <source>
        <dbReference type="Proteomes" id="UP001215598"/>
    </source>
</evidence>
<sequence length="254" mass="28330">MFQTGQIPRKNGGAIRMPWNTASDPQRHHDLIDNYYSVSAIDAIAGWIFPDEQTPTNLNRVIFPVRSGCFENIRRSDLFQRARELIRINVRVVFETRGDSLCPNGVQAEYVKSISIKGAVFTAIPHKRNLIENADNPKRFLTQTVAGVDRNGRRRGGDEGKEDNVAREKREKGVERNTTHRRTKAIDIAIPSQPSVVGRSARWKHNVHSKWAVNSSGSQADAARKLHGTVAQVAAAWQGVGMETAAVDSERRLG</sequence>
<dbReference type="AlphaFoldDB" id="A0AAD7H3D8"/>
<proteinExistence type="predicted"/>
<dbReference type="EMBL" id="JARKIB010000397">
    <property type="protein sequence ID" value="KAJ7711385.1"/>
    <property type="molecule type" value="Genomic_DNA"/>
</dbReference>
<dbReference type="Proteomes" id="UP001215598">
    <property type="component" value="Unassembled WGS sequence"/>
</dbReference>
<feature type="region of interest" description="Disordered" evidence="1">
    <location>
        <begin position="1"/>
        <end position="20"/>
    </location>
</feature>
<evidence type="ECO:0000313" key="2">
    <source>
        <dbReference type="EMBL" id="KAJ7711385.1"/>
    </source>
</evidence>
<keyword evidence="3" id="KW-1185">Reference proteome</keyword>
<accession>A0AAD7H3D8</accession>
<evidence type="ECO:0000256" key="1">
    <source>
        <dbReference type="SAM" id="MobiDB-lite"/>
    </source>
</evidence>
<comment type="caution">
    <text evidence="2">The sequence shown here is derived from an EMBL/GenBank/DDBJ whole genome shotgun (WGS) entry which is preliminary data.</text>
</comment>
<protein>
    <submittedName>
        <fullName evidence="2">Uncharacterized protein</fullName>
    </submittedName>
</protein>
<gene>
    <name evidence="2" type="ORF">B0H16DRAFT_1480366</name>
</gene>
<feature type="region of interest" description="Disordered" evidence="1">
    <location>
        <begin position="145"/>
        <end position="184"/>
    </location>
</feature>